<feature type="region of interest" description="Disordered" evidence="1">
    <location>
        <begin position="41"/>
        <end position="75"/>
    </location>
</feature>
<reference evidence="2 3" key="1">
    <citation type="journal article" date="2011" name="Science">
        <title>The ecoresponsive genome of Daphnia pulex.</title>
        <authorList>
            <person name="Colbourne J.K."/>
            <person name="Pfrender M.E."/>
            <person name="Gilbert D."/>
            <person name="Thomas W.K."/>
            <person name="Tucker A."/>
            <person name="Oakley T.H."/>
            <person name="Tokishita S."/>
            <person name="Aerts A."/>
            <person name="Arnold G.J."/>
            <person name="Basu M.K."/>
            <person name="Bauer D.J."/>
            <person name="Caceres C.E."/>
            <person name="Carmel L."/>
            <person name="Casola C."/>
            <person name="Choi J.H."/>
            <person name="Detter J.C."/>
            <person name="Dong Q."/>
            <person name="Dusheyko S."/>
            <person name="Eads B.D."/>
            <person name="Frohlich T."/>
            <person name="Geiler-Samerotte K.A."/>
            <person name="Gerlach D."/>
            <person name="Hatcher P."/>
            <person name="Jogdeo S."/>
            <person name="Krijgsveld J."/>
            <person name="Kriventseva E.V."/>
            <person name="Kultz D."/>
            <person name="Laforsch C."/>
            <person name="Lindquist E."/>
            <person name="Lopez J."/>
            <person name="Manak J.R."/>
            <person name="Muller J."/>
            <person name="Pangilinan J."/>
            <person name="Patwardhan R.P."/>
            <person name="Pitluck S."/>
            <person name="Pritham E.J."/>
            <person name="Rechtsteiner A."/>
            <person name="Rho M."/>
            <person name="Rogozin I.B."/>
            <person name="Sakarya O."/>
            <person name="Salamov A."/>
            <person name="Schaack S."/>
            <person name="Shapiro H."/>
            <person name="Shiga Y."/>
            <person name="Skalitzky C."/>
            <person name="Smith Z."/>
            <person name="Souvorov A."/>
            <person name="Sung W."/>
            <person name="Tang Z."/>
            <person name="Tsuchiya D."/>
            <person name="Tu H."/>
            <person name="Vos H."/>
            <person name="Wang M."/>
            <person name="Wolf Y.I."/>
            <person name="Yamagata H."/>
            <person name="Yamada T."/>
            <person name="Ye Y."/>
            <person name="Shaw J.R."/>
            <person name="Andrews J."/>
            <person name="Crease T.J."/>
            <person name="Tang H."/>
            <person name="Lucas S.M."/>
            <person name="Robertson H.M."/>
            <person name="Bork P."/>
            <person name="Koonin E.V."/>
            <person name="Zdobnov E.M."/>
            <person name="Grigoriev I.V."/>
            <person name="Lynch M."/>
            <person name="Boore J.L."/>
        </authorList>
    </citation>
    <scope>NUCLEOTIDE SEQUENCE [LARGE SCALE GENOMIC DNA]</scope>
</reference>
<keyword evidence="3" id="KW-1185">Reference proteome</keyword>
<dbReference type="KEGG" id="dpx:DAPPUDRAFT_113300"/>
<proteinExistence type="predicted"/>
<dbReference type="EMBL" id="GL732630">
    <property type="protein sequence ID" value="EFX69815.1"/>
    <property type="molecule type" value="Genomic_DNA"/>
</dbReference>
<feature type="compositionally biased region" description="Pro residues" evidence="1">
    <location>
        <begin position="45"/>
        <end position="60"/>
    </location>
</feature>
<dbReference type="AlphaFoldDB" id="E9HEN2"/>
<accession>E9HEN2</accession>
<sequence>MATAQDAIDAVAAVGNRIDLMEAGHTNITTQLATITQQLANLIGAPPPPPGPGPGIPAPQPSTRRRLDPSTMEKLHGDASTSLLRSWRNRWDDYAALNQMTSYPAAEQMAALRIRRNIRRKRAFSAVVCQRYPGPRSGSQRGWAGFPIRHRAVRIGPIIFFLQPRDGGQVGPPSFDRPEGRSDPIRRTSSHYHRSHLSGNSWRPAELARLYRAANFTQRLPAPAPPPTSICADGDDTCFTLK</sequence>
<evidence type="ECO:0000256" key="1">
    <source>
        <dbReference type="SAM" id="MobiDB-lite"/>
    </source>
</evidence>
<feature type="region of interest" description="Disordered" evidence="1">
    <location>
        <begin position="165"/>
        <end position="198"/>
    </location>
</feature>
<feature type="compositionally biased region" description="Basic and acidic residues" evidence="1">
    <location>
        <begin position="65"/>
        <end position="75"/>
    </location>
</feature>
<protein>
    <submittedName>
        <fullName evidence="2">Uncharacterized protein</fullName>
    </submittedName>
</protein>
<dbReference type="HOGENOM" id="CLU_1148198_0_0_1"/>
<organism evidence="2 3">
    <name type="scientific">Daphnia pulex</name>
    <name type="common">Water flea</name>
    <dbReference type="NCBI Taxonomy" id="6669"/>
    <lineage>
        <taxon>Eukaryota</taxon>
        <taxon>Metazoa</taxon>
        <taxon>Ecdysozoa</taxon>
        <taxon>Arthropoda</taxon>
        <taxon>Crustacea</taxon>
        <taxon>Branchiopoda</taxon>
        <taxon>Diplostraca</taxon>
        <taxon>Cladocera</taxon>
        <taxon>Anomopoda</taxon>
        <taxon>Daphniidae</taxon>
        <taxon>Daphnia</taxon>
    </lineage>
</organism>
<dbReference type="InParanoid" id="E9HEN2"/>
<name>E9HEN2_DAPPU</name>
<gene>
    <name evidence="2" type="ORF">DAPPUDRAFT_113300</name>
</gene>
<feature type="compositionally biased region" description="Basic and acidic residues" evidence="1">
    <location>
        <begin position="176"/>
        <end position="186"/>
    </location>
</feature>
<evidence type="ECO:0000313" key="2">
    <source>
        <dbReference type="EMBL" id="EFX69815.1"/>
    </source>
</evidence>
<dbReference type="Proteomes" id="UP000000305">
    <property type="component" value="Unassembled WGS sequence"/>
</dbReference>
<evidence type="ECO:0000313" key="3">
    <source>
        <dbReference type="Proteomes" id="UP000000305"/>
    </source>
</evidence>